<dbReference type="Proteomes" id="UP001499988">
    <property type="component" value="Unassembled WGS sequence"/>
</dbReference>
<dbReference type="EMBL" id="BAABJZ010000004">
    <property type="protein sequence ID" value="GAA4873363.1"/>
    <property type="molecule type" value="Genomic_DNA"/>
</dbReference>
<proteinExistence type="predicted"/>
<sequence>MLREYSPPFYRLRRQSELDGYEKALFRGTGLILKVAPLAGLGAATYADIKRVQSAVLPTAATV</sequence>
<accession>A0ABP9ECV1</accession>
<keyword evidence="2" id="KW-1185">Reference proteome</keyword>
<protein>
    <submittedName>
        <fullName evidence="1">Uncharacterized protein</fullName>
    </submittedName>
</protein>
<gene>
    <name evidence="1" type="ORF">GCM10023333_02710</name>
</gene>
<reference evidence="2" key="1">
    <citation type="journal article" date="2019" name="Int. J. Syst. Evol. Microbiol.">
        <title>The Global Catalogue of Microorganisms (GCM) 10K type strain sequencing project: providing services to taxonomists for standard genome sequencing and annotation.</title>
        <authorList>
            <consortium name="The Broad Institute Genomics Platform"/>
            <consortium name="The Broad Institute Genome Sequencing Center for Infectious Disease"/>
            <person name="Wu L."/>
            <person name="Ma J."/>
        </authorList>
    </citation>
    <scope>NUCLEOTIDE SEQUENCE [LARGE SCALE GENOMIC DNA]</scope>
    <source>
        <strain evidence="2">JCM 18401</strain>
    </source>
</reference>
<name>A0ABP9ECV1_9GAMM</name>
<comment type="caution">
    <text evidence="1">The sequence shown here is derived from an EMBL/GenBank/DDBJ whole genome shotgun (WGS) entry which is preliminary data.</text>
</comment>
<evidence type="ECO:0000313" key="1">
    <source>
        <dbReference type="EMBL" id="GAA4873363.1"/>
    </source>
</evidence>
<evidence type="ECO:0000313" key="2">
    <source>
        <dbReference type="Proteomes" id="UP001499988"/>
    </source>
</evidence>
<organism evidence="1 2">
    <name type="scientific">Ferrimonas pelagia</name>
    <dbReference type="NCBI Taxonomy" id="1177826"/>
    <lineage>
        <taxon>Bacteria</taxon>
        <taxon>Pseudomonadati</taxon>
        <taxon>Pseudomonadota</taxon>
        <taxon>Gammaproteobacteria</taxon>
        <taxon>Alteromonadales</taxon>
        <taxon>Ferrimonadaceae</taxon>
        <taxon>Ferrimonas</taxon>
    </lineage>
</organism>